<evidence type="ECO:0000313" key="4">
    <source>
        <dbReference type="EMBL" id="MBB6521827.1"/>
    </source>
</evidence>
<dbReference type="InterPro" id="IPR004045">
    <property type="entry name" value="Glutathione_S-Trfase_N"/>
</dbReference>
<evidence type="ECO:0000259" key="2">
    <source>
        <dbReference type="PROSITE" id="PS50404"/>
    </source>
</evidence>
<feature type="domain" description="GST N-terminal" evidence="2">
    <location>
        <begin position="1"/>
        <end position="81"/>
    </location>
</feature>
<dbReference type="GO" id="GO:0004364">
    <property type="term" value="F:glutathione transferase activity"/>
    <property type="evidence" value="ECO:0007669"/>
    <property type="project" value="UniProtKB-EC"/>
</dbReference>
<dbReference type="SUPFAM" id="SSF47616">
    <property type="entry name" value="GST C-terminal domain-like"/>
    <property type="match status" value="1"/>
</dbReference>
<dbReference type="PANTHER" id="PTHR44051">
    <property type="entry name" value="GLUTATHIONE S-TRANSFERASE-RELATED"/>
    <property type="match status" value="1"/>
</dbReference>
<dbReference type="InterPro" id="IPR036282">
    <property type="entry name" value="Glutathione-S-Trfase_C_sf"/>
</dbReference>
<gene>
    <name evidence="4" type="ORF">HNR48_002112</name>
</gene>
<dbReference type="Gene3D" id="1.20.1050.10">
    <property type="match status" value="1"/>
</dbReference>
<dbReference type="InParanoid" id="A0A7X0JTF7"/>
<feature type="domain" description="GST C-terminal" evidence="3">
    <location>
        <begin position="87"/>
        <end position="221"/>
    </location>
</feature>
<dbReference type="RefSeq" id="WP_166844852.1">
    <property type="nucleotide sequence ID" value="NZ_JAAONY010000002.1"/>
</dbReference>
<protein>
    <submittedName>
        <fullName evidence="4">Glutathione S-transferase</fullName>
        <ecNumber evidence="4">2.5.1.18</ecNumber>
    </submittedName>
</protein>
<dbReference type="Pfam" id="PF00043">
    <property type="entry name" value="GST_C"/>
    <property type="match status" value="1"/>
</dbReference>
<name>A0A7X0JTF7_9GAMM</name>
<dbReference type="InterPro" id="IPR010987">
    <property type="entry name" value="Glutathione-S-Trfase_C-like"/>
</dbReference>
<dbReference type="CDD" id="cd03046">
    <property type="entry name" value="GST_N_GTT1_like"/>
    <property type="match status" value="1"/>
</dbReference>
<dbReference type="Pfam" id="PF02798">
    <property type="entry name" value="GST_N"/>
    <property type="match status" value="1"/>
</dbReference>
<reference evidence="4 5" key="1">
    <citation type="submission" date="2020-08" db="EMBL/GenBank/DDBJ databases">
        <title>Genomic Encyclopedia of Type Strains, Phase IV (KMG-IV): sequencing the most valuable type-strain genomes for metagenomic binning, comparative biology and taxonomic classification.</title>
        <authorList>
            <person name="Goeker M."/>
        </authorList>
    </citation>
    <scope>NUCLEOTIDE SEQUENCE [LARGE SCALE GENOMIC DNA]</scope>
    <source>
        <strain evidence="4 5">DSM 22368</strain>
    </source>
</reference>
<keyword evidence="4" id="KW-0808">Transferase</keyword>
<dbReference type="SFLD" id="SFLDS00019">
    <property type="entry name" value="Glutathione_Transferase_(cytos"/>
    <property type="match status" value="1"/>
</dbReference>
<comment type="caution">
    <text evidence="4">The sequence shown here is derived from an EMBL/GenBank/DDBJ whole genome shotgun (WGS) entry which is preliminary data.</text>
</comment>
<evidence type="ECO:0000259" key="3">
    <source>
        <dbReference type="PROSITE" id="PS50405"/>
    </source>
</evidence>
<dbReference type="SUPFAM" id="SSF52833">
    <property type="entry name" value="Thioredoxin-like"/>
    <property type="match status" value="1"/>
</dbReference>
<evidence type="ECO:0000256" key="1">
    <source>
        <dbReference type="RuleBase" id="RU003494"/>
    </source>
</evidence>
<dbReference type="SFLD" id="SFLDG00358">
    <property type="entry name" value="Main_(cytGST)"/>
    <property type="match status" value="1"/>
</dbReference>
<proteinExistence type="inferred from homology"/>
<dbReference type="SFLD" id="SFLDG01150">
    <property type="entry name" value="Main.1:_Beta-like"/>
    <property type="match status" value="1"/>
</dbReference>
<dbReference type="PROSITE" id="PS50405">
    <property type="entry name" value="GST_CTER"/>
    <property type="match status" value="1"/>
</dbReference>
<dbReference type="PANTHER" id="PTHR44051:SF9">
    <property type="entry name" value="GLUTATHIONE S-TRANSFERASE 1"/>
    <property type="match status" value="1"/>
</dbReference>
<evidence type="ECO:0000313" key="5">
    <source>
        <dbReference type="Proteomes" id="UP000528457"/>
    </source>
</evidence>
<dbReference type="InterPro" id="IPR036249">
    <property type="entry name" value="Thioredoxin-like_sf"/>
</dbReference>
<dbReference type="AlphaFoldDB" id="A0A7X0JTF7"/>
<comment type="similarity">
    <text evidence="1">Belongs to the GST superfamily.</text>
</comment>
<dbReference type="PROSITE" id="PS50404">
    <property type="entry name" value="GST_NTER"/>
    <property type="match status" value="1"/>
</dbReference>
<dbReference type="EC" id="2.5.1.18" evidence="4"/>
<dbReference type="Proteomes" id="UP000528457">
    <property type="component" value="Unassembled WGS sequence"/>
</dbReference>
<dbReference type="Gene3D" id="3.40.30.10">
    <property type="entry name" value="Glutaredoxin"/>
    <property type="match status" value="1"/>
</dbReference>
<dbReference type="EMBL" id="JACHHT010000002">
    <property type="protein sequence ID" value="MBB6521827.1"/>
    <property type="molecule type" value="Genomic_DNA"/>
</dbReference>
<sequence>MITVHHLENSQSIRILWLLEELDAEYHIEHYNRVGPQTLAPEEYRKLHTIGTSPTISDGDLVLPETGAIMDYILDKHPGSTLRPAPGHPQRERYLYWLHATQASYMPLLLEALIFKRMISKVPFFIRPIISLVVNKVRDGYLWQRYGRHMEFMEAELSRSTWLSGEQLTAADIVMGYCLQVAEVRTGIDPKYAHIHGFLKRMRERPAYQRALEKNGPFNPLAE</sequence>
<dbReference type="InterPro" id="IPR040079">
    <property type="entry name" value="Glutathione_S-Trfase"/>
</dbReference>
<accession>A0A7X0JTF7</accession>
<organism evidence="4 5">
    <name type="scientific">Pseudoteredinibacter isoporae</name>
    <dbReference type="NCBI Taxonomy" id="570281"/>
    <lineage>
        <taxon>Bacteria</taxon>
        <taxon>Pseudomonadati</taxon>
        <taxon>Pseudomonadota</taxon>
        <taxon>Gammaproteobacteria</taxon>
        <taxon>Cellvibrionales</taxon>
        <taxon>Cellvibrionaceae</taxon>
        <taxon>Pseudoteredinibacter</taxon>
    </lineage>
</organism>
<keyword evidence="5" id="KW-1185">Reference proteome</keyword>
<dbReference type="InterPro" id="IPR004046">
    <property type="entry name" value="GST_C"/>
</dbReference>